<evidence type="ECO:0000313" key="13">
    <source>
        <dbReference type="Proteomes" id="UP000186594"/>
    </source>
</evidence>
<dbReference type="GO" id="GO:0003743">
    <property type="term" value="F:translation initiation factor activity"/>
    <property type="evidence" value="ECO:0007669"/>
    <property type="project" value="UniProtKB-KW"/>
</dbReference>
<feature type="domain" description="Rrn7/TAF1B N-terminal cyclin" evidence="11">
    <location>
        <begin position="85"/>
        <end position="205"/>
    </location>
</feature>
<comment type="subcellular location">
    <subcellularLocation>
        <location evidence="1">Nucleus</location>
        <location evidence="1">Nucleolus</location>
    </subcellularLocation>
</comment>
<dbReference type="GO" id="GO:0070860">
    <property type="term" value="C:RNA polymerase I core factor complex"/>
    <property type="evidence" value="ECO:0007669"/>
    <property type="project" value="InterPro"/>
</dbReference>
<dbReference type="GO" id="GO:0008270">
    <property type="term" value="F:zinc ion binding"/>
    <property type="evidence" value="ECO:0007669"/>
    <property type="project" value="UniProtKB-KW"/>
</dbReference>
<organism evidence="12 13">
    <name type="scientific">Neolecta irregularis (strain DAH-3)</name>
    <dbReference type="NCBI Taxonomy" id="1198029"/>
    <lineage>
        <taxon>Eukaryota</taxon>
        <taxon>Fungi</taxon>
        <taxon>Dikarya</taxon>
        <taxon>Ascomycota</taxon>
        <taxon>Taphrinomycotina</taxon>
        <taxon>Neolectales</taxon>
        <taxon>Neolectaceae</taxon>
        <taxon>Neolecta</taxon>
    </lineage>
</organism>
<dbReference type="Pfam" id="PF20644">
    <property type="entry name" value="Rrn7_cyclin_N"/>
    <property type="match status" value="1"/>
</dbReference>
<gene>
    <name evidence="12" type="ORF">NEOLI_003536</name>
</gene>
<evidence type="ECO:0000256" key="8">
    <source>
        <dbReference type="ARBA" id="ARBA00023163"/>
    </source>
</evidence>
<evidence type="ECO:0000256" key="1">
    <source>
        <dbReference type="ARBA" id="ARBA00004604"/>
    </source>
</evidence>
<dbReference type="GO" id="GO:0042790">
    <property type="term" value="P:nucleolar large rRNA transcription by RNA polymerase I"/>
    <property type="evidence" value="ECO:0007669"/>
    <property type="project" value="TreeGrafter"/>
</dbReference>
<evidence type="ECO:0000259" key="11">
    <source>
        <dbReference type="Pfam" id="PF20644"/>
    </source>
</evidence>
<evidence type="ECO:0000256" key="4">
    <source>
        <dbReference type="ARBA" id="ARBA00022771"/>
    </source>
</evidence>
<keyword evidence="4" id="KW-0863">Zinc-finger</keyword>
<evidence type="ECO:0000256" key="3">
    <source>
        <dbReference type="ARBA" id="ARBA00022723"/>
    </source>
</evidence>
<dbReference type="GO" id="GO:0001164">
    <property type="term" value="F:RNA polymerase I core promoter sequence-specific DNA binding"/>
    <property type="evidence" value="ECO:0007669"/>
    <property type="project" value="InterPro"/>
</dbReference>
<keyword evidence="13" id="KW-1185">Reference proteome</keyword>
<keyword evidence="12" id="KW-0648">Protein biosynthesis</keyword>
<keyword evidence="7" id="KW-0238">DNA-binding</keyword>
<keyword evidence="3" id="KW-0479">Metal-binding</keyword>
<evidence type="ECO:0000313" key="12">
    <source>
        <dbReference type="EMBL" id="OLL24318.1"/>
    </source>
</evidence>
<dbReference type="EMBL" id="LXFE01000878">
    <property type="protein sequence ID" value="OLL24318.1"/>
    <property type="molecule type" value="Genomic_DNA"/>
</dbReference>
<keyword evidence="9" id="KW-0539">Nucleus</keyword>
<feature type="compositionally biased region" description="Basic and acidic residues" evidence="10">
    <location>
        <begin position="471"/>
        <end position="492"/>
    </location>
</feature>
<evidence type="ECO:0000256" key="7">
    <source>
        <dbReference type="ARBA" id="ARBA00023125"/>
    </source>
</evidence>
<comment type="similarity">
    <text evidence="2">Belongs to the RRN7/TAF1B family.</text>
</comment>
<dbReference type="STRING" id="1198029.A0A1U7LNW2"/>
<name>A0A1U7LNW2_NEOID</name>
<keyword evidence="6" id="KW-0805">Transcription regulation</keyword>
<evidence type="ECO:0000256" key="2">
    <source>
        <dbReference type="ARBA" id="ARBA00006899"/>
    </source>
</evidence>
<protein>
    <submittedName>
        <fullName evidence="12">RNA polymerase I-specific transcription initiation factor rrn7</fullName>
    </submittedName>
</protein>
<dbReference type="Proteomes" id="UP000186594">
    <property type="component" value="Unassembled WGS sequence"/>
</dbReference>
<dbReference type="OMA" id="LEWPRLV"/>
<dbReference type="PANTHER" id="PTHR31576:SF2">
    <property type="entry name" value="TATA BOX-BINDING PROTEIN-ASSOCIATED FACTOR RNA POLYMERASE I SUBUNIT B"/>
    <property type="match status" value="1"/>
</dbReference>
<dbReference type="PANTHER" id="PTHR31576">
    <property type="entry name" value="TATA BOX-BINDING PROTEIN-ASSOCIATED FACTOR RNA POLYMERASE I SUBUNIT B"/>
    <property type="match status" value="1"/>
</dbReference>
<evidence type="ECO:0000256" key="10">
    <source>
        <dbReference type="SAM" id="MobiDB-lite"/>
    </source>
</evidence>
<accession>A0A1U7LNW2</accession>
<dbReference type="InterPro" id="IPR033599">
    <property type="entry name" value="TAF1B/Rrn7"/>
</dbReference>
<keyword evidence="12" id="KW-0396">Initiation factor</keyword>
<evidence type="ECO:0000256" key="6">
    <source>
        <dbReference type="ARBA" id="ARBA00023015"/>
    </source>
</evidence>
<keyword evidence="8" id="KW-0804">Transcription</keyword>
<proteinExistence type="inferred from homology"/>
<evidence type="ECO:0000256" key="5">
    <source>
        <dbReference type="ARBA" id="ARBA00022833"/>
    </source>
</evidence>
<evidence type="ECO:0000256" key="9">
    <source>
        <dbReference type="ARBA" id="ARBA00023242"/>
    </source>
</evidence>
<dbReference type="OrthoDB" id="428577at2759"/>
<keyword evidence="5" id="KW-0862">Zinc</keyword>
<reference evidence="12 13" key="1">
    <citation type="submission" date="2016-04" db="EMBL/GenBank/DDBJ databases">
        <title>Evolutionary innovation and constraint leading to complex multicellularity in the Ascomycota.</title>
        <authorList>
            <person name="Cisse O."/>
            <person name="Nguyen A."/>
            <person name="Hewitt D.A."/>
            <person name="Jedd G."/>
            <person name="Stajich J.E."/>
        </authorList>
    </citation>
    <scope>NUCLEOTIDE SEQUENCE [LARGE SCALE GENOMIC DNA]</scope>
    <source>
        <strain evidence="12 13">DAH-3</strain>
    </source>
</reference>
<comment type="caution">
    <text evidence="12">The sequence shown here is derived from an EMBL/GenBank/DDBJ whole genome shotgun (WGS) entry which is preliminary data.</text>
</comment>
<dbReference type="InterPro" id="IPR048540">
    <property type="entry name" value="Rrn7_cyclin_N"/>
</dbReference>
<dbReference type="AlphaFoldDB" id="A0A1U7LNW2"/>
<sequence>MPPPVKYFKSSQCIHPSCKTNRFHQQDGLTYCFRGHLVEGAVEMEGEGGYREIGSRRAKTKGVKFLKETKVVYGAEGFNLFLRAYQLMLSTFIRQAIVEFGLPKTIECTAREFWTLYLGIIGRETIVESCSPPTASELSEESPPSISRQVISAHKPLHRPLLPFLPIFLYFSCHYMRLPLSLTTIHQAFTTDRLSYHRLFSVVPKNERKYLQPKYYEALSPQSIITVTRLSKYARQLSLLLHEHYKLKFSPLNVPMFLSRYIGDLLLPCIGSVQANKSFDRYHQTKSFLIINFFPVFSTPRKQFDGTYYHRYPHWENVMSDMPPVAAHISKVDADVLSMTGLEIDEYLAWFEKNWVVDEEDVQFPRGLVSIFPVPQGRSNSPKLALPTFSDRMYDIYGDANTCQPSSSEPEIRKYQRYRRSDEKPREYNLLLTKASEILGVTVISLERAIRDIERDIIQWIEASRNVEAKVEKRGKEMHDSSSERRREHSTDLDPIIVDEDEGNVYELSQ</sequence>
<feature type="region of interest" description="Disordered" evidence="10">
    <location>
        <begin position="471"/>
        <end position="510"/>
    </location>
</feature>